<dbReference type="EMBL" id="CM037619">
    <property type="protein sequence ID" value="KAH8008567.1"/>
    <property type="molecule type" value="Genomic_DNA"/>
</dbReference>
<evidence type="ECO:0000313" key="1">
    <source>
        <dbReference type="EMBL" id="KAH8008567.1"/>
    </source>
</evidence>
<name>A0ACB8FTH8_9SAUR</name>
<evidence type="ECO:0000313" key="2">
    <source>
        <dbReference type="Proteomes" id="UP000827872"/>
    </source>
</evidence>
<accession>A0ACB8FTH8</accession>
<gene>
    <name evidence="1" type="ORF">K3G42_030008</name>
</gene>
<proteinExistence type="predicted"/>
<sequence>MGKAEATAARQVSSERLPLLCQSSPSTSYLTQEEVVKQATVAPWQGLRTALLCLVGTLFACMLATALALLLMMPRPAPPLTWWRKASFYHLPPASFPDSDGDQHGDLKGVRHLLDQLLKLHIQALVLGPILEGDGANLSRICPAHGSLEQLGALVTDGHKQGIQILLELPTWEEQLDPAAEDNGTGRHLKGALQFWQAQGVNGFLVAKDPPWRLDVVLNAWSDLGRQRGMDPDQERVLMVWDQSETCNISHWVPSRVILACNLPGSKANLTASALTRRVRAALQNPGRPWPGWTVARGLPLTADLGETLGVLLFSLPGIPLLQGGEGSPVPLGSTMKPATNGHPLTTLYRSLLPLHASSFALQGASFAALPFTSPSEDIFAFLRPGTCSGILVVLNLGSQPCRLNLSQPGFPNHAKVLFSSCPEPQSEVKMEEVQLAPHQALFLRVHSR</sequence>
<organism evidence="1 2">
    <name type="scientific">Sphaerodactylus townsendi</name>
    <dbReference type="NCBI Taxonomy" id="933632"/>
    <lineage>
        <taxon>Eukaryota</taxon>
        <taxon>Metazoa</taxon>
        <taxon>Chordata</taxon>
        <taxon>Craniata</taxon>
        <taxon>Vertebrata</taxon>
        <taxon>Euteleostomi</taxon>
        <taxon>Lepidosauria</taxon>
        <taxon>Squamata</taxon>
        <taxon>Bifurcata</taxon>
        <taxon>Gekkota</taxon>
        <taxon>Sphaerodactylidae</taxon>
        <taxon>Sphaerodactylus</taxon>
    </lineage>
</organism>
<protein>
    <submittedName>
        <fullName evidence="1">Uncharacterized protein</fullName>
    </submittedName>
</protein>
<comment type="caution">
    <text evidence="1">The sequence shown here is derived from an EMBL/GenBank/DDBJ whole genome shotgun (WGS) entry which is preliminary data.</text>
</comment>
<reference evidence="1" key="1">
    <citation type="submission" date="2021-08" db="EMBL/GenBank/DDBJ databases">
        <title>The first chromosome-level gecko genome reveals the dynamic sex chromosomes of Neotropical dwarf geckos (Sphaerodactylidae: Sphaerodactylus).</title>
        <authorList>
            <person name="Pinto B.J."/>
            <person name="Keating S.E."/>
            <person name="Gamble T."/>
        </authorList>
    </citation>
    <scope>NUCLEOTIDE SEQUENCE</scope>
    <source>
        <strain evidence="1">TG3544</strain>
    </source>
</reference>
<keyword evidence="2" id="KW-1185">Reference proteome</keyword>
<dbReference type="Proteomes" id="UP000827872">
    <property type="component" value="Linkage Group LG06"/>
</dbReference>